<dbReference type="AlphaFoldDB" id="A0A419T4J0"/>
<accession>A0A419T4J0</accession>
<sequence>MEYLRELVERDLKARYGKEINVTEKQIKEAVDVIGRDVVYNYLILGQDVSFKTFFRNLEIYIRIISD</sequence>
<gene>
    <name evidence="1" type="ORF">BET03_03025</name>
</gene>
<reference evidence="1 2" key="1">
    <citation type="submission" date="2016-08" db="EMBL/GenBank/DDBJ databases">
        <title>Novel Firmicutes and Novel Genomes.</title>
        <authorList>
            <person name="Poppleton D.I."/>
            <person name="Gribaldo S."/>
        </authorList>
    </citation>
    <scope>NUCLEOTIDE SEQUENCE [LARGE SCALE GENOMIC DNA]</scope>
    <source>
        <strain evidence="1 2">CTT3</strain>
    </source>
</reference>
<dbReference type="Proteomes" id="UP000284177">
    <property type="component" value="Unassembled WGS sequence"/>
</dbReference>
<evidence type="ECO:0000313" key="2">
    <source>
        <dbReference type="Proteomes" id="UP000284177"/>
    </source>
</evidence>
<dbReference type="EMBL" id="MCIB01000012">
    <property type="protein sequence ID" value="RKD32298.1"/>
    <property type="molecule type" value="Genomic_DNA"/>
</dbReference>
<organism evidence="1 2">
    <name type="scientific">Thermohalobacter berrensis</name>
    <dbReference type="NCBI Taxonomy" id="99594"/>
    <lineage>
        <taxon>Bacteria</taxon>
        <taxon>Bacillati</taxon>
        <taxon>Bacillota</taxon>
        <taxon>Tissierellia</taxon>
        <taxon>Tissierellales</taxon>
        <taxon>Thermohalobacteraceae</taxon>
        <taxon>Thermohalobacter</taxon>
    </lineage>
</organism>
<name>A0A419T4J0_9FIRM</name>
<protein>
    <submittedName>
        <fullName evidence="1">Uncharacterized protein</fullName>
    </submittedName>
</protein>
<comment type="caution">
    <text evidence="1">The sequence shown here is derived from an EMBL/GenBank/DDBJ whole genome shotgun (WGS) entry which is preliminary data.</text>
</comment>
<proteinExistence type="predicted"/>
<keyword evidence="2" id="KW-1185">Reference proteome</keyword>
<evidence type="ECO:0000313" key="1">
    <source>
        <dbReference type="EMBL" id="RKD32298.1"/>
    </source>
</evidence>
<dbReference type="RefSeq" id="WP_120168725.1">
    <property type="nucleotide sequence ID" value="NZ_MCIB01000012.1"/>
</dbReference>
<dbReference type="OrthoDB" id="1956413at2"/>